<name>A0A5D0QQZ9_9FLAO</name>
<dbReference type="EMBL" id="VSKL01000007">
    <property type="protein sequence ID" value="TYB70798.1"/>
    <property type="molecule type" value="Genomic_DNA"/>
</dbReference>
<comment type="caution">
    <text evidence="2">The sequence shown here is derived from an EMBL/GenBank/DDBJ whole genome shotgun (WGS) entry which is preliminary data.</text>
</comment>
<sequence length="164" mass="18592">MNNSKLHTIKKSGFKTPDNYFKNFEETLLSEIALKEQSKSSGFKVPENYFETFKVPKLDIVSEEKTETKVIPLFSKKTWLYAASIAAIAILVISLPDFNKPVSFSSLDNESIEDYILSNDYESSTLNNLIIDPSAFEDAIYTDALSDVSLESYLYNNSELEDLE</sequence>
<dbReference type="AlphaFoldDB" id="A0A5D0QQZ9"/>
<feature type="transmembrane region" description="Helical" evidence="1">
    <location>
        <begin position="78"/>
        <end position="96"/>
    </location>
</feature>
<organism evidence="2 3">
    <name type="scientific">Bizionia algoritergicola</name>
    <dbReference type="NCBI Taxonomy" id="291187"/>
    <lineage>
        <taxon>Bacteria</taxon>
        <taxon>Pseudomonadati</taxon>
        <taxon>Bacteroidota</taxon>
        <taxon>Flavobacteriia</taxon>
        <taxon>Flavobacteriales</taxon>
        <taxon>Flavobacteriaceae</taxon>
        <taxon>Bizionia</taxon>
    </lineage>
</organism>
<keyword evidence="3" id="KW-1185">Reference proteome</keyword>
<keyword evidence="1" id="KW-0812">Transmembrane</keyword>
<dbReference type="OrthoDB" id="981524at2"/>
<evidence type="ECO:0000313" key="3">
    <source>
        <dbReference type="Proteomes" id="UP000324358"/>
    </source>
</evidence>
<protein>
    <submittedName>
        <fullName evidence="2">Uncharacterized protein</fullName>
    </submittedName>
</protein>
<dbReference type="RefSeq" id="WP_066252726.1">
    <property type="nucleotide sequence ID" value="NZ_VSKL01000007.1"/>
</dbReference>
<accession>A0A5D0QQZ9</accession>
<reference evidence="2 3" key="1">
    <citation type="submission" date="2019-08" db="EMBL/GenBank/DDBJ databases">
        <title>Genomes of Antarctic Bizionia species.</title>
        <authorList>
            <person name="Bowman J.P."/>
        </authorList>
    </citation>
    <scope>NUCLEOTIDE SEQUENCE [LARGE SCALE GENOMIC DNA]</scope>
    <source>
        <strain evidence="2 3">APA-1</strain>
    </source>
</reference>
<evidence type="ECO:0000313" key="2">
    <source>
        <dbReference type="EMBL" id="TYB70798.1"/>
    </source>
</evidence>
<keyword evidence="1" id="KW-0472">Membrane</keyword>
<evidence type="ECO:0000256" key="1">
    <source>
        <dbReference type="SAM" id="Phobius"/>
    </source>
</evidence>
<proteinExistence type="predicted"/>
<gene>
    <name evidence="2" type="ORF">ES675_14905</name>
</gene>
<dbReference type="Proteomes" id="UP000324358">
    <property type="component" value="Unassembled WGS sequence"/>
</dbReference>
<keyword evidence="1" id="KW-1133">Transmembrane helix</keyword>